<dbReference type="CDD" id="cd03141">
    <property type="entry name" value="GATase1_Hsp31_like"/>
    <property type="match status" value="1"/>
</dbReference>
<dbReference type="Pfam" id="PF01965">
    <property type="entry name" value="DJ-1_PfpI"/>
    <property type="match status" value="1"/>
</dbReference>
<comment type="similarity">
    <text evidence="3">Belongs to the peptidase C56 family. HSP31-like subfamily.</text>
</comment>
<proteinExistence type="inferred from homology"/>
<keyword evidence="1" id="KW-0346">Stress response</keyword>
<dbReference type="GeneID" id="97168518"/>
<dbReference type="RefSeq" id="WP_013972890.1">
    <property type="nucleotide sequence ID" value="NZ_CP007620.1"/>
</dbReference>
<dbReference type="GO" id="GO:0016740">
    <property type="term" value="F:transferase activity"/>
    <property type="evidence" value="ECO:0007669"/>
    <property type="project" value="UniProtKB-KW"/>
</dbReference>
<dbReference type="PANTHER" id="PTHR48094:SF11">
    <property type="entry name" value="GLUTATHIONE-INDEPENDENT GLYOXALASE HSP31-RELATED"/>
    <property type="match status" value="1"/>
</dbReference>
<sequence>MTKMSRLALAVASTLLATGAHAAPKGEVLVLLSSEHQLPLQDGKRYATGYYLNEFGVPADQLLKAGYKLVLVTPKGNAPSVDQRSIDPSYFAGDAVEMRRIEKVVQGLPGIDDTLSVKEVLAGDLGRYAGLFIPGGHAPLIDLANNPDVGALLRHFHQAGKPTAAICHGPIALLSAQQDPASYQSALARGEKPAATDWLYKGYKMTIFSDPEEQVFEGSLKDQRLLFYPANAMAMAGGDMGYAKAWQPNVVVDRELITGQNPFSDKALAKVLLEKLAEQAKPSGQGI</sequence>
<feature type="domain" description="DJ-1/PfpI" evidence="4">
    <location>
        <begin position="53"/>
        <end position="177"/>
    </location>
</feature>
<evidence type="ECO:0000313" key="6">
    <source>
        <dbReference type="Proteomes" id="UP000278162"/>
    </source>
</evidence>
<dbReference type="SUPFAM" id="SSF52317">
    <property type="entry name" value="Class I glutamine amidotransferase-like"/>
    <property type="match status" value="1"/>
</dbReference>
<accession>A0A059UXM4</accession>
<keyword evidence="5" id="KW-0315">Glutamine amidotransferase</keyword>
<evidence type="ECO:0000256" key="2">
    <source>
        <dbReference type="ARBA" id="ARBA00023239"/>
    </source>
</evidence>
<gene>
    <name evidence="5" type="ORF">EFK07_19480</name>
</gene>
<dbReference type="GO" id="GO:0019172">
    <property type="term" value="F:glyoxalase III activity"/>
    <property type="evidence" value="ECO:0007669"/>
    <property type="project" value="TreeGrafter"/>
</dbReference>
<reference evidence="5 6" key="1">
    <citation type="submission" date="2018-10" db="EMBL/GenBank/DDBJ databases">
        <title>An outbreak of IMP-63 producing strain in France.</title>
        <authorList>
            <person name="Bour M."/>
            <person name="Liapis E."/>
            <person name="Plesiat P."/>
        </authorList>
    </citation>
    <scope>NUCLEOTIDE SEQUENCE [LARGE SCALE GENOMIC DNA]</scope>
    <source>
        <strain evidence="5 6">12917</strain>
    </source>
</reference>
<evidence type="ECO:0000313" key="5">
    <source>
        <dbReference type="EMBL" id="RNF86704.1"/>
    </source>
</evidence>
<dbReference type="InterPro" id="IPR050325">
    <property type="entry name" value="Prot/Nucl_acid_deglycase"/>
</dbReference>
<dbReference type="InterPro" id="IPR002818">
    <property type="entry name" value="DJ-1/PfpI"/>
</dbReference>
<dbReference type="GO" id="GO:0019243">
    <property type="term" value="P:methylglyoxal catabolic process to D-lactate via S-lactoyl-glutathione"/>
    <property type="evidence" value="ECO:0007669"/>
    <property type="project" value="TreeGrafter"/>
</dbReference>
<dbReference type="KEGG" id="ppud:DW66_3254"/>
<evidence type="ECO:0000256" key="1">
    <source>
        <dbReference type="ARBA" id="ARBA00023016"/>
    </source>
</evidence>
<evidence type="ECO:0000256" key="3">
    <source>
        <dbReference type="ARBA" id="ARBA00038493"/>
    </source>
</evidence>
<keyword evidence="5" id="KW-0808">Transferase</keyword>
<dbReference type="PANTHER" id="PTHR48094">
    <property type="entry name" value="PROTEIN/NUCLEIC ACID DEGLYCASE DJ-1-RELATED"/>
    <property type="match status" value="1"/>
</dbReference>
<keyword evidence="2" id="KW-0456">Lyase</keyword>
<name>A0A059UXM4_PSEPU</name>
<dbReference type="GO" id="GO:0005737">
    <property type="term" value="C:cytoplasm"/>
    <property type="evidence" value="ECO:0007669"/>
    <property type="project" value="TreeGrafter"/>
</dbReference>
<evidence type="ECO:0000259" key="4">
    <source>
        <dbReference type="Pfam" id="PF01965"/>
    </source>
</evidence>
<dbReference type="EMBL" id="RJAI01000047">
    <property type="protein sequence ID" value="RNF86704.1"/>
    <property type="molecule type" value="Genomic_DNA"/>
</dbReference>
<dbReference type="InterPro" id="IPR029062">
    <property type="entry name" value="Class_I_gatase-like"/>
</dbReference>
<dbReference type="OrthoDB" id="9792284at2"/>
<dbReference type="Proteomes" id="UP000278162">
    <property type="component" value="Unassembled WGS sequence"/>
</dbReference>
<comment type="caution">
    <text evidence="5">The sequence shown here is derived from an EMBL/GenBank/DDBJ whole genome shotgun (WGS) entry which is preliminary data.</text>
</comment>
<protein>
    <submittedName>
        <fullName evidence="5">Type 1 glutamine amidotransferase domain-containing protein</fullName>
    </submittedName>
</protein>
<dbReference type="Gene3D" id="3.40.50.880">
    <property type="match status" value="1"/>
</dbReference>
<organism evidence="5 6">
    <name type="scientific">Pseudomonas putida</name>
    <name type="common">Arthrobacter siderocapsulatus</name>
    <dbReference type="NCBI Taxonomy" id="303"/>
    <lineage>
        <taxon>Bacteria</taxon>
        <taxon>Pseudomonadati</taxon>
        <taxon>Pseudomonadota</taxon>
        <taxon>Gammaproteobacteria</taxon>
        <taxon>Pseudomonadales</taxon>
        <taxon>Pseudomonadaceae</taxon>
        <taxon>Pseudomonas</taxon>
    </lineage>
</organism>
<dbReference type="AlphaFoldDB" id="A0A059UXM4"/>